<proteinExistence type="predicted"/>
<organism evidence="2 3">
    <name type="scientific">Microbacterium soli</name>
    <dbReference type="NCBI Taxonomy" id="446075"/>
    <lineage>
        <taxon>Bacteria</taxon>
        <taxon>Bacillati</taxon>
        <taxon>Actinomycetota</taxon>
        <taxon>Actinomycetes</taxon>
        <taxon>Micrococcales</taxon>
        <taxon>Microbacteriaceae</taxon>
        <taxon>Microbacterium</taxon>
    </lineage>
</organism>
<evidence type="ECO:0000313" key="3">
    <source>
        <dbReference type="Proteomes" id="UP001501591"/>
    </source>
</evidence>
<protein>
    <submittedName>
        <fullName evidence="2">Uncharacterized protein</fullName>
    </submittedName>
</protein>
<feature type="chain" id="PRO_5045392538" evidence="1">
    <location>
        <begin position="30"/>
        <end position="169"/>
    </location>
</feature>
<sequence length="169" mass="17283">MRRRRRSIASAAALVFCAAVAAFSGPADARWTAAAWSDAHRVSASVSAGALETPTITSCEVRTLLNLGLVFTGVTITWTSAYEQSGVELRISGRTIPSSAVTPTGSGPYVYTATLSDDLLSSLLGGLLGSSNPVEVTATHPGSAWVSPAATRTLSVGGLLGLAGRNECT</sequence>
<dbReference type="Proteomes" id="UP001501591">
    <property type="component" value="Unassembled WGS sequence"/>
</dbReference>
<name>A0ABP7NES6_9MICO</name>
<gene>
    <name evidence="2" type="ORF">GCM10022383_23620</name>
</gene>
<keyword evidence="3" id="KW-1185">Reference proteome</keyword>
<dbReference type="EMBL" id="BAABCP010000001">
    <property type="protein sequence ID" value="GAA3945014.1"/>
    <property type="molecule type" value="Genomic_DNA"/>
</dbReference>
<keyword evidence="1" id="KW-0732">Signal</keyword>
<dbReference type="RefSeq" id="WP_344819788.1">
    <property type="nucleotide sequence ID" value="NZ_BAABCP010000001.1"/>
</dbReference>
<evidence type="ECO:0000313" key="2">
    <source>
        <dbReference type="EMBL" id="GAA3945014.1"/>
    </source>
</evidence>
<evidence type="ECO:0000256" key="1">
    <source>
        <dbReference type="SAM" id="SignalP"/>
    </source>
</evidence>
<comment type="caution">
    <text evidence="2">The sequence shown here is derived from an EMBL/GenBank/DDBJ whole genome shotgun (WGS) entry which is preliminary data.</text>
</comment>
<feature type="signal peptide" evidence="1">
    <location>
        <begin position="1"/>
        <end position="29"/>
    </location>
</feature>
<accession>A0ABP7NES6</accession>
<reference evidence="3" key="1">
    <citation type="journal article" date="2019" name="Int. J. Syst. Evol. Microbiol.">
        <title>The Global Catalogue of Microorganisms (GCM) 10K type strain sequencing project: providing services to taxonomists for standard genome sequencing and annotation.</title>
        <authorList>
            <consortium name="The Broad Institute Genomics Platform"/>
            <consortium name="The Broad Institute Genome Sequencing Center for Infectious Disease"/>
            <person name="Wu L."/>
            <person name="Ma J."/>
        </authorList>
    </citation>
    <scope>NUCLEOTIDE SEQUENCE [LARGE SCALE GENOMIC DNA]</scope>
    <source>
        <strain evidence="3">JCM 17024</strain>
    </source>
</reference>